<dbReference type="Pfam" id="PF08281">
    <property type="entry name" value="Sigma70_r4_2"/>
    <property type="match status" value="1"/>
</dbReference>
<sequence>MTSGVVEDLLRTLAPQVLGVLVRRHGQFYACEDAVQEALLAAAVQWPQQGLPDHPRSWLVTVATRRLTDEWRSEHARREREVAVAVRQPAYAAVAPPADEEPPSGDDTLRLLFLCCHPALPVSGQVALTLRAVGGLSTAEIARAYLVPEATMSQRIRRAKQRIEAAGARFTLPSPADRDERLGAVLRVLYLIFNEGYTASSGEALHRAELTGEAIRLTRELRRLLPDDGEVAGLLALMLLTDAHRAARTGPDGELVPLAEQDRGRWDRDAVAEGVALVAEALTWSAPGPYQVQAAIAAVHAEAPTAEDTDWRQIVALYRVLARVAPNPMVTLNQAVAVAMVDGPRAGLALLATLDTDDRTAGHHRLAAVRAHLLDMAGDRTEARAAYLAAARATTSLPERRYLEVRAARLAGR</sequence>
<organism evidence="8">
    <name type="scientific">Micromonospora sp. HUAS YX12</name>
    <dbReference type="NCBI Taxonomy" id="3156396"/>
    <lineage>
        <taxon>Bacteria</taxon>
        <taxon>Bacillati</taxon>
        <taxon>Actinomycetota</taxon>
        <taxon>Actinomycetes</taxon>
        <taxon>Micromonosporales</taxon>
        <taxon>Micromonosporaceae</taxon>
        <taxon>Micromonospora</taxon>
    </lineage>
</organism>
<dbReference type="AlphaFoldDB" id="A0AAU7R3P7"/>
<evidence type="ECO:0000256" key="1">
    <source>
        <dbReference type="ARBA" id="ARBA00010641"/>
    </source>
</evidence>
<dbReference type="InterPro" id="IPR007627">
    <property type="entry name" value="RNA_pol_sigma70_r2"/>
</dbReference>
<proteinExistence type="inferred from homology"/>
<dbReference type="InterPro" id="IPR014284">
    <property type="entry name" value="RNA_pol_sigma-70_dom"/>
</dbReference>
<dbReference type="EMBL" id="CP157974">
    <property type="protein sequence ID" value="XBT82896.1"/>
    <property type="molecule type" value="Genomic_DNA"/>
</dbReference>
<evidence type="ECO:0000256" key="2">
    <source>
        <dbReference type="ARBA" id="ARBA00023015"/>
    </source>
</evidence>
<feature type="domain" description="RNA polymerase sigma factor 70 region 4 type 2" evidence="6">
    <location>
        <begin position="112"/>
        <end position="163"/>
    </location>
</feature>
<dbReference type="NCBIfam" id="TIGR02937">
    <property type="entry name" value="sigma70-ECF"/>
    <property type="match status" value="1"/>
</dbReference>
<protein>
    <submittedName>
        <fullName evidence="8">Sigma-70 family RNA polymerase sigma factor</fullName>
    </submittedName>
</protein>
<evidence type="ECO:0000259" key="6">
    <source>
        <dbReference type="Pfam" id="PF08281"/>
    </source>
</evidence>
<gene>
    <name evidence="8" type="ORF">ABIH81_05235</name>
</gene>
<dbReference type="InterPro" id="IPR013325">
    <property type="entry name" value="RNA_pol_sigma_r2"/>
</dbReference>
<dbReference type="Pfam" id="PF20239">
    <property type="entry name" value="DUF6596"/>
    <property type="match status" value="1"/>
</dbReference>
<keyword evidence="3" id="KW-0731">Sigma factor</keyword>
<dbReference type="Pfam" id="PF04542">
    <property type="entry name" value="Sigma70_r2"/>
    <property type="match status" value="1"/>
</dbReference>
<feature type="domain" description="DUF6596" evidence="7">
    <location>
        <begin position="181"/>
        <end position="281"/>
    </location>
</feature>
<keyword evidence="2" id="KW-0805">Transcription regulation</keyword>
<dbReference type="SUPFAM" id="SSF88946">
    <property type="entry name" value="Sigma2 domain of RNA polymerase sigma factors"/>
    <property type="match status" value="1"/>
</dbReference>
<dbReference type="InterPro" id="IPR036388">
    <property type="entry name" value="WH-like_DNA-bd_sf"/>
</dbReference>
<reference evidence="8" key="1">
    <citation type="submission" date="2024-06" db="EMBL/GenBank/DDBJ databases">
        <title>Micromonospora sp. strain HUAS YX12 genome sequences.</title>
        <authorList>
            <person name="Mo P."/>
        </authorList>
    </citation>
    <scope>NUCLEOTIDE SEQUENCE</scope>
    <source>
        <strain evidence="8">HUAS YX12</strain>
    </source>
</reference>
<name>A0AAU7R3P7_9ACTN</name>
<dbReference type="SUPFAM" id="SSF88659">
    <property type="entry name" value="Sigma3 and sigma4 domains of RNA polymerase sigma factors"/>
    <property type="match status" value="1"/>
</dbReference>
<dbReference type="Gene3D" id="1.10.1740.10">
    <property type="match status" value="1"/>
</dbReference>
<comment type="similarity">
    <text evidence="1">Belongs to the sigma-70 factor family. ECF subfamily.</text>
</comment>
<feature type="domain" description="RNA polymerase sigma-70 region 2" evidence="5">
    <location>
        <begin position="9"/>
        <end position="74"/>
    </location>
</feature>
<dbReference type="GO" id="GO:0016987">
    <property type="term" value="F:sigma factor activity"/>
    <property type="evidence" value="ECO:0007669"/>
    <property type="project" value="UniProtKB-KW"/>
</dbReference>
<evidence type="ECO:0000256" key="3">
    <source>
        <dbReference type="ARBA" id="ARBA00023082"/>
    </source>
</evidence>
<keyword evidence="4" id="KW-0804">Transcription</keyword>
<evidence type="ECO:0000259" key="5">
    <source>
        <dbReference type="Pfam" id="PF04542"/>
    </source>
</evidence>
<accession>A0AAU7R3P7</accession>
<evidence type="ECO:0000313" key="8">
    <source>
        <dbReference type="EMBL" id="XBT82896.1"/>
    </source>
</evidence>
<dbReference type="PANTHER" id="PTHR47756:SF2">
    <property type="entry name" value="BLL6612 PROTEIN"/>
    <property type="match status" value="1"/>
</dbReference>
<dbReference type="InterPro" id="IPR013249">
    <property type="entry name" value="RNA_pol_sigma70_r4_t2"/>
</dbReference>
<dbReference type="InterPro" id="IPR013324">
    <property type="entry name" value="RNA_pol_sigma_r3/r4-like"/>
</dbReference>
<dbReference type="PANTHER" id="PTHR47756">
    <property type="entry name" value="BLL6612 PROTEIN-RELATED"/>
    <property type="match status" value="1"/>
</dbReference>
<dbReference type="Gene3D" id="1.10.10.10">
    <property type="entry name" value="Winged helix-like DNA-binding domain superfamily/Winged helix DNA-binding domain"/>
    <property type="match status" value="1"/>
</dbReference>
<dbReference type="GO" id="GO:0003677">
    <property type="term" value="F:DNA binding"/>
    <property type="evidence" value="ECO:0007669"/>
    <property type="project" value="InterPro"/>
</dbReference>
<dbReference type="GO" id="GO:0006352">
    <property type="term" value="P:DNA-templated transcription initiation"/>
    <property type="evidence" value="ECO:0007669"/>
    <property type="project" value="InterPro"/>
</dbReference>
<dbReference type="RefSeq" id="WP_349879268.1">
    <property type="nucleotide sequence ID" value="NZ_CP157974.1"/>
</dbReference>
<evidence type="ECO:0000259" key="7">
    <source>
        <dbReference type="Pfam" id="PF20239"/>
    </source>
</evidence>
<evidence type="ECO:0000256" key="4">
    <source>
        <dbReference type="ARBA" id="ARBA00023163"/>
    </source>
</evidence>
<dbReference type="InterPro" id="IPR046531">
    <property type="entry name" value="DUF6596"/>
</dbReference>